<name>A0A7W9UKR2_9NOCA</name>
<dbReference type="EMBL" id="JACHIT010000002">
    <property type="protein sequence ID" value="MBB5916756.1"/>
    <property type="molecule type" value="Genomic_DNA"/>
</dbReference>
<protein>
    <submittedName>
        <fullName evidence="1">DNA-binding transcriptional ArsR family regulator</fullName>
    </submittedName>
</protein>
<sequence>MTRSHDVDTLRELVSHRYVVEILDALSGGPRCASELSAVVHTRRGLGHALRVLASQALISTERDGSWDVPVTGIDSVRLTRRGQRIVEALSSIEMWTALFEQSAAANDI</sequence>
<dbReference type="RefSeq" id="WP_051163405.1">
    <property type="nucleotide sequence ID" value="NZ_JACHIT010000002.1"/>
</dbReference>
<dbReference type="InterPro" id="IPR036390">
    <property type="entry name" value="WH_DNA-bd_sf"/>
</dbReference>
<dbReference type="GO" id="GO:0003677">
    <property type="term" value="F:DNA binding"/>
    <property type="evidence" value="ECO:0007669"/>
    <property type="project" value="UniProtKB-KW"/>
</dbReference>
<dbReference type="InterPro" id="IPR036388">
    <property type="entry name" value="WH-like_DNA-bd_sf"/>
</dbReference>
<organism evidence="1 2">
    <name type="scientific">Nocardia transvalensis</name>
    <dbReference type="NCBI Taxonomy" id="37333"/>
    <lineage>
        <taxon>Bacteria</taxon>
        <taxon>Bacillati</taxon>
        <taxon>Actinomycetota</taxon>
        <taxon>Actinomycetes</taxon>
        <taxon>Mycobacteriales</taxon>
        <taxon>Nocardiaceae</taxon>
        <taxon>Nocardia</taxon>
    </lineage>
</organism>
<dbReference type="SUPFAM" id="SSF46785">
    <property type="entry name" value="Winged helix' DNA-binding domain"/>
    <property type="match status" value="1"/>
</dbReference>
<accession>A0A7W9UKR2</accession>
<evidence type="ECO:0000313" key="1">
    <source>
        <dbReference type="EMBL" id="MBB5916756.1"/>
    </source>
</evidence>
<gene>
    <name evidence="1" type="ORF">BJY24_005668</name>
</gene>
<comment type="caution">
    <text evidence="1">The sequence shown here is derived from an EMBL/GenBank/DDBJ whole genome shotgun (WGS) entry which is preliminary data.</text>
</comment>
<reference evidence="1 2" key="1">
    <citation type="submission" date="2020-08" db="EMBL/GenBank/DDBJ databases">
        <title>Sequencing the genomes of 1000 actinobacteria strains.</title>
        <authorList>
            <person name="Klenk H.-P."/>
        </authorList>
    </citation>
    <scope>NUCLEOTIDE SEQUENCE [LARGE SCALE GENOMIC DNA]</scope>
    <source>
        <strain evidence="1 2">DSM 43582</strain>
    </source>
</reference>
<proteinExistence type="predicted"/>
<dbReference type="Proteomes" id="UP000540412">
    <property type="component" value="Unassembled WGS sequence"/>
</dbReference>
<dbReference type="Gene3D" id="1.10.10.10">
    <property type="entry name" value="Winged helix-like DNA-binding domain superfamily/Winged helix DNA-binding domain"/>
    <property type="match status" value="1"/>
</dbReference>
<dbReference type="AlphaFoldDB" id="A0A7W9UKR2"/>
<evidence type="ECO:0000313" key="2">
    <source>
        <dbReference type="Proteomes" id="UP000540412"/>
    </source>
</evidence>
<keyword evidence="1" id="KW-0238">DNA-binding</keyword>
<keyword evidence="2" id="KW-1185">Reference proteome</keyword>